<dbReference type="PIRSF" id="PIRSF036382">
    <property type="entry name" value="RR_antiterm"/>
    <property type="match status" value="1"/>
</dbReference>
<dbReference type="OrthoDB" id="7366028at2"/>
<dbReference type="AlphaFoldDB" id="K2NS79"/>
<feature type="region of interest" description="Disordered" evidence="1">
    <location>
        <begin position="1"/>
        <end position="24"/>
    </location>
</feature>
<evidence type="ECO:0000259" key="2">
    <source>
        <dbReference type="PROSITE" id="PS50921"/>
    </source>
</evidence>
<sequence>MARYDHAAGKRGPSHKTAASAGQSNIQAQQKAFWDLDVAIIARRDDEGERLMRELQRLRCNVRHIWPMPPQIPVQFDLVFCTLTEDLPQRIPWIPGEPEAALVVIDCGTGELDLQLIHNCAAHGVLHYPATPRTTQTCVALARGHFLYEKRLRGRIDKLDENLRTMRSVERAKSLLIRMKDVTEEEAYNYLRRQAMERRVTIGAVANAIIDSHELLS</sequence>
<name>K2NS79_9HYPH</name>
<dbReference type="InterPro" id="IPR049021">
    <property type="entry name" value="AmiR_N"/>
</dbReference>
<dbReference type="eggNOG" id="COG3707">
    <property type="taxonomic scope" value="Bacteria"/>
</dbReference>
<dbReference type="InterPro" id="IPR011006">
    <property type="entry name" value="CheY-like_superfamily"/>
</dbReference>
<dbReference type="SUPFAM" id="SSF52172">
    <property type="entry name" value="CheY-like"/>
    <property type="match status" value="1"/>
</dbReference>
<dbReference type="GO" id="GO:0003723">
    <property type="term" value="F:RNA binding"/>
    <property type="evidence" value="ECO:0007669"/>
    <property type="project" value="InterPro"/>
</dbReference>
<feature type="domain" description="ANTAR" evidence="2">
    <location>
        <begin position="149"/>
        <end position="210"/>
    </location>
</feature>
<dbReference type="Gene3D" id="1.10.10.10">
    <property type="entry name" value="Winged helix-like DNA-binding domain superfamily/Winged helix DNA-binding domain"/>
    <property type="match status" value="1"/>
</dbReference>
<dbReference type="STRING" id="721133.SAMN05216176_107188"/>
<dbReference type="EMBL" id="AMSI01000007">
    <property type="protein sequence ID" value="EKF42185.1"/>
    <property type="molecule type" value="Genomic_DNA"/>
</dbReference>
<proteinExistence type="predicted"/>
<dbReference type="Pfam" id="PF21332">
    <property type="entry name" value="AmiR_N"/>
    <property type="match status" value="1"/>
</dbReference>
<dbReference type="InterPro" id="IPR008327">
    <property type="entry name" value="Sig_transdc_resp-reg_antiterm"/>
</dbReference>
<dbReference type="PROSITE" id="PS50921">
    <property type="entry name" value="ANTAR"/>
    <property type="match status" value="1"/>
</dbReference>
<evidence type="ECO:0000256" key="1">
    <source>
        <dbReference type="SAM" id="MobiDB-lite"/>
    </source>
</evidence>
<reference evidence="3 4" key="1">
    <citation type="journal article" date="2012" name="J. Bacteriol.">
        <title>Genome Sequence of Nitratireductor indicus Type Strain C115.</title>
        <authorList>
            <person name="Lai Q."/>
            <person name="Li G."/>
            <person name="Yu Z."/>
            <person name="Shao Z."/>
        </authorList>
    </citation>
    <scope>NUCLEOTIDE SEQUENCE [LARGE SCALE GENOMIC DNA]</scope>
    <source>
        <strain evidence="3 4">C115</strain>
    </source>
</reference>
<gene>
    <name evidence="3" type="ORF">NA8A_11570</name>
</gene>
<organism evidence="3 4">
    <name type="scientific">Nitratireductor indicus C115</name>
    <dbReference type="NCBI Taxonomy" id="1231190"/>
    <lineage>
        <taxon>Bacteria</taxon>
        <taxon>Pseudomonadati</taxon>
        <taxon>Pseudomonadota</taxon>
        <taxon>Alphaproteobacteria</taxon>
        <taxon>Hyphomicrobiales</taxon>
        <taxon>Phyllobacteriaceae</taxon>
        <taxon>Nitratireductor</taxon>
    </lineage>
</organism>
<dbReference type="Proteomes" id="UP000007374">
    <property type="component" value="Unassembled WGS sequence"/>
</dbReference>
<dbReference type="Pfam" id="PF03861">
    <property type="entry name" value="ANTAR"/>
    <property type="match status" value="1"/>
</dbReference>
<evidence type="ECO:0000313" key="4">
    <source>
        <dbReference type="Proteomes" id="UP000007374"/>
    </source>
</evidence>
<dbReference type="InterPro" id="IPR036388">
    <property type="entry name" value="WH-like_DNA-bd_sf"/>
</dbReference>
<comment type="caution">
    <text evidence="3">The sequence shown here is derived from an EMBL/GenBank/DDBJ whole genome shotgun (WGS) entry which is preliminary data.</text>
</comment>
<dbReference type="InterPro" id="IPR005561">
    <property type="entry name" value="ANTAR"/>
</dbReference>
<dbReference type="RefSeq" id="WP_009450474.1">
    <property type="nucleotide sequence ID" value="NZ_AMSI01000007.1"/>
</dbReference>
<accession>K2NS79</accession>
<dbReference type="Gene3D" id="3.40.50.2300">
    <property type="match status" value="1"/>
</dbReference>
<dbReference type="PATRIC" id="fig|1231190.3.peg.2408"/>
<evidence type="ECO:0000313" key="3">
    <source>
        <dbReference type="EMBL" id="EKF42185.1"/>
    </source>
</evidence>
<dbReference type="SMART" id="SM01012">
    <property type="entry name" value="ANTAR"/>
    <property type="match status" value="1"/>
</dbReference>
<protein>
    <recommendedName>
        <fullName evidence="2">ANTAR domain-containing protein</fullName>
    </recommendedName>
</protein>
<keyword evidence="4" id="KW-1185">Reference proteome</keyword>